<dbReference type="AlphaFoldDB" id="A0A2S2R5U5"/>
<evidence type="ECO:0000313" key="1">
    <source>
        <dbReference type="EMBL" id="MBY85365.1"/>
    </source>
</evidence>
<dbReference type="OrthoDB" id="43547at2759"/>
<sequence length="309" mass="34680">MKMINWRKKEIMNCNLQQRHSTPIRPSVQGIDQTINLLSSSVPSDSLGNVEGSSTCWGSLDENNTTNWSQTPTQSSNLKKKLKKNHGRINDLNDHHQQMIKKTNLIKFYEKKAAELVAHTVDTAANRCRIHLLWQTFSLPIDQQKLGSTGVTFDELEELVNKSGLVKPLSEYDKKLGPLIEELCKGPQWFTSIHKLIIGHTPISTSSTHSPRCHIYNSNKTEHQYLVVLPNLSDNVEFNAFIIIDNGIDLSENIVASSDSLINIVFRRNLNGSEEINSLVESVGKAICYHIWRSVATATATFTAARSTT</sequence>
<protein>
    <submittedName>
        <fullName evidence="1">Uncharacterized protein</fullName>
    </submittedName>
</protein>
<name>A0A2S2R5U5_9HEMI</name>
<accession>A0A2S2R5U5</accession>
<reference evidence="1" key="1">
    <citation type="submission" date="2018-04" db="EMBL/GenBank/DDBJ databases">
        <title>Transcriptome assembly of Sipha flava.</title>
        <authorList>
            <person name="Scully E.D."/>
            <person name="Geib S.M."/>
            <person name="Palmer N.A."/>
            <person name="Koch K."/>
            <person name="Bradshaw J."/>
            <person name="Heng-Moss T."/>
            <person name="Sarath G."/>
        </authorList>
    </citation>
    <scope>NUCLEOTIDE SEQUENCE</scope>
</reference>
<dbReference type="EMBL" id="GGMS01016162">
    <property type="protein sequence ID" value="MBY85365.1"/>
    <property type="molecule type" value="Transcribed_RNA"/>
</dbReference>
<organism evidence="1">
    <name type="scientific">Sipha flava</name>
    <name type="common">yellow sugarcane aphid</name>
    <dbReference type="NCBI Taxonomy" id="143950"/>
    <lineage>
        <taxon>Eukaryota</taxon>
        <taxon>Metazoa</taxon>
        <taxon>Ecdysozoa</taxon>
        <taxon>Arthropoda</taxon>
        <taxon>Hexapoda</taxon>
        <taxon>Insecta</taxon>
        <taxon>Pterygota</taxon>
        <taxon>Neoptera</taxon>
        <taxon>Paraneoptera</taxon>
        <taxon>Hemiptera</taxon>
        <taxon>Sternorrhyncha</taxon>
        <taxon>Aphidomorpha</taxon>
        <taxon>Aphidoidea</taxon>
        <taxon>Aphididae</taxon>
        <taxon>Sipha</taxon>
    </lineage>
</organism>
<gene>
    <name evidence="1" type="ORF">g.83583</name>
</gene>
<proteinExistence type="predicted"/>